<gene>
    <name evidence="7" type="ORF">M0R45_016636</name>
</gene>
<comment type="similarity">
    <text evidence="1">Belongs to the peptidase S28 family.</text>
</comment>
<keyword evidence="4" id="KW-0378">Hydrolase</keyword>
<dbReference type="PANTHER" id="PTHR11010">
    <property type="entry name" value="PROTEASE S28 PRO-X CARBOXYPEPTIDASE-RELATED"/>
    <property type="match status" value="1"/>
</dbReference>
<accession>A0AAW1XT15</accession>
<dbReference type="GO" id="GO:0008239">
    <property type="term" value="F:dipeptidyl-peptidase activity"/>
    <property type="evidence" value="ECO:0007669"/>
    <property type="project" value="TreeGrafter"/>
</dbReference>
<evidence type="ECO:0000256" key="5">
    <source>
        <dbReference type="ARBA" id="ARBA00023180"/>
    </source>
</evidence>
<dbReference type="InterPro" id="IPR042269">
    <property type="entry name" value="Ser_carbopepase_S28_SKS"/>
</dbReference>
<dbReference type="Pfam" id="PF05577">
    <property type="entry name" value="Peptidase_S28"/>
    <property type="match status" value="1"/>
</dbReference>
<dbReference type="InterPro" id="IPR029058">
    <property type="entry name" value="AB_hydrolase_fold"/>
</dbReference>
<evidence type="ECO:0000256" key="6">
    <source>
        <dbReference type="SAM" id="SignalP"/>
    </source>
</evidence>
<dbReference type="Proteomes" id="UP001457282">
    <property type="component" value="Unassembled WGS sequence"/>
</dbReference>
<protein>
    <recommendedName>
        <fullName evidence="9">Lysosomal Pro-X carboxypeptidase</fullName>
    </recommendedName>
</protein>
<dbReference type="PANTHER" id="PTHR11010:SF96">
    <property type="entry name" value="LYSOSOMAL PRO-X CARBOXYPEPTIDASE-LIKE ISOFORM X1"/>
    <property type="match status" value="1"/>
</dbReference>
<dbReference type="GO" id="GO:0006508">
    <property type="term" value="P:proteolysis"/>
    <property type="evidence" value="ECO:0007669"/>
    <property type="project" value="UniProtKB-KW"/>
</dbReference>
<keyword evidence="8" id="KW-1185">Reference proteome</keyword>
<dbReference type="GO" id="GO:0070008">
    <property type="term" value="F:serine-type exopeptidase activity"/>
    <property type="evidence" value="ECO:0007669"/>
    <property type="project" value="InterPro"/>
</dbReference>
<keyword evidence="3 6" id="KW-0732">Signal</keyword>
<evidence type="ECO:0008006" key="9">
    <source>
        <dbReference type="Google" id="ProtNLM"/>
    </source>
</evidence>
<evidence type="ECO:0000256" key="3">
    <source>
        <dbReference type="ARBA" id="ARBA00022729"/>
    </source>
</evidence>
<reference evidence="7 8" key="1">
    <citation type="journal article" date="2023" name="G3 (Bethesda)">
        <title>A chromosome-length genome assembly and annotation of blackberry (Rubus argutus, cv. 'Hillquist').</title>
        <authorList>
            <person name="Bruna T."/>
            <person name="Aryal R."/>
            <person name="Dudchenko O."/>
            <person name="Sargent D.J."/>
            <person name="Mead D."/>
            <person name="Buti M."/>
            <person name="Cavallini A."/>
            <person name="Hytonen T."/>
            <person name="Andres J."/>
            <person name="Pham M."/>
            <person name="Weisz D."/>
            <person name="Mascagni F."/>
            <person name="Usai G."/>
            <person name="Natali L."/>
            <person name="Bassil N."/>
            <person name="Fernandez G.E."/>
            <person name="Lomsadze A."/>
            <person name="Armour M."/>
            <person name="Olukolu B."/>
            <person name="Poorten T."/>
            <person name="Britton C."/>
            <person name="Davik J."/>
            <person name="Ashrafi H."/>
            <person name="Aiden E.L."/>
            <person name="Borodovsky M."/>
            <person name="Worthington M."/>
        </authorList>
    </citation>
    <scope>NUCLEOTIDE SEQUENCE [LARGE SCALE GENOMIC DNA]</scope>
    <source>
        <strain evidence="7">PI 553951</strain>
    </source>
</reference>
<dbReference type="AlphaFoldDB" id="A0AAW1XT15"/>
<feature type="signal peptide" evidence="6">
    <location>
        <begin position="1"/>
        <end position="25"/>
    </location>
</feature>
<comment type="caution">
    <text evidence="7">The sequence shown here is derived from an EMBL/GenBank/DDBJ whole genome shotgun (WGS) entry which is preliminary data.</text>
</comment>
<evidence type="ECO:0000313" key="8">
    <source>
        <dbReference type="Proteomes" id="UP001457282"/>
    </source>
</evidence>
<dbReference type="SUPFAM" id="SSF53474">
    <property type="entry name" value="alpha/beta-Hydrolases"/>
    <property type="match status" value="1"/>
</dbReference>
<evidence type="ECO:0000256" key="2">
    <source>
        <dbReference type="ARBA" id="ARBA00022670"/>
    </source>
</evidence>
<keyword evidence="5" id="KW-0325">Glycoprotein</keyword>
<evidence type="ECO:0000256" key="4">
    <source>
        <dbReference type="ARBA" id="ARBA00022801"/>
    </source>
</evidence>
<keyword evidence="2" id="KW-0645">Protease</keyword>
<evidence type="ECO:0000313" key="7">
    <source>
        <dbReference type="EMBL" id="KAK9939957.1"/>
    </source>
</evidence>
<feature type="chain" id="PRO_5043407882" description="Lysosomal Pro-X carboxypeptidase" evidence="6">
    <location>
        <begin position="26"/>
        <end position="504"/>
    </location>
</feature>
<dbReference type="Gene3D" id="1.20.120.980">
    <property type="entry name" value="Serine carboxypeptidase S28, SKS domain"/>
    <property type="match status" value="1"/>
</dbReference>
<dbReference type="EMBL" id="JBEDUW010000003">
    <property type="protein sequence ID" value="KAK9939957.1"/>
    <property type="molecule type" value="Genomic_DNA"/>
</dbReference>
<dbReference type="Gene3D" id="3.40.50.1820">
    <property type="entry name" value="alpha/beta hydrolase"/>
    <property type="match status" value="1"/>
</dbReference>
<organism evidence="7 8">
    <name type="scientific">Rubus argutus</name>
    <name type="common">Southern blackberry</name>
    <dbReference type="NCBI Taxonomy" id="59490"/>
    <lineage>
        <taxon>Eukaryota</taxon>
        <taxon>Viridiplantae</taxon>
        <taxon>Streptophyta</taxon>
        <taxon>Embryophyta</taxon>
        <taxon>Tracheophyta</taxon>
        <taxon>Spermatophyta</taxon>
        <taxon>Magnoliopsida</taxon>
        <taxon>eudicotyledons</taxon>
        <taxon>Gunneridae</taxon>
        <taxon>Pentapetalae</taxon>
        <taxon>rosids</taxon>
        <taxon>fabids</taxon>
        <taxon>Rosales</taxon>
        <taxon>Rosaceae</taxon>
        <taxon>Rosoideae</taxon>
        <taxon>Rosoideae incertae sedis</taxon>
        <taxon>Rubus</taxon>
    </lineage>
</organism>
<dbReference type="InterPro" id="IPR008758">
    <property type="entry name" value="Peptidase_S28"/>
</dbReference>
<proteinExistence type="inferred from homology"/>
<evidence type="ECO:0000256" key="1">
    <source>
        <dbReference type="ARBA" id="ARBA00011079"/>
    </source>
</evidence>
<sequence length="504" mass="56338">MKPLTSSLQSSLLPIFLLFVTTSVSLKVPRLSPTGGTFLHGNDWTQGRPSEASSPGFDPKDLQTFYYNQTLDHFNFRPDSFNTFQQRYLINSKHWGGSNISAPILAYLGAEEAIDIDISITGFLPENAIHFQALQIYIEHRYYGESMPFGSMEEAYKNASTLGYFNSAQAIADYAEILIHVKKQLHAENSPVIVVGGSYGGMLASWFRLKYPHVALGALASSAPILYFDDIVPPETGYYFVASRDFREASETCYQIIKRSWTEIDNIASKPEGLASLSMKFRTCRPLTNSSELKDYLESMYAHTAQYDIPPRYPVTVVCGGIDGASSTNDTLTKIFAGVVAYEGNRSCYPIPRNGTESGVGWHWQTCSDIVVPMGISNDTMFPPYKFDLNKYIDNCKALYGVPPRPHWVTTYYGGHDIKLTLNRFASNIIFSNGLRDPYSSGGVLDDISDTVVAVHTKNGSHCLDILRSNHTTDPDWLVNQRKIEVRIINGWIAKYYADLQALK</sequence>
<dbReference type="FunFam" id="1.20.120.980:FF:000006">
    <property type="entry name" value="Serine carboxypeptidase S28 family protein"/>
    <property type="match status" value="1"/>
</dbReference>
<name>A0AAW1XT15_RUBAR</name>